<evidence type="ECO:0000313" key="2">
    <source>
        <dbReference type="EMBL" id="CAE7247713.1"/>
    </source>
</evidence>
<protein>
    <submittedName>
        <fullName evidence="2">Uncharacterized protein</fullName>
    </submittedName>
</protein>
<evidence type="ECO:0000313" key="3">
    <source>
        <dbReference type="Proteomes" id="UP000604046"/>
    </source>
</evidence>
<proteinExistence type="predicted"/>
<dbReference type="Proteomes" id="UP000604046">
    <property type="component" value="Unassembled WGS sequence"/>
</dbReference>
<comment type="caution">
    <text evidence="2">The sequence shown here is derived from an EMBL/GenBank/DDBJ whole genome shotgun (WGS) entry which is preliminary data.</text>
</comment>
<sequence length="645" mass="71094">MAEVPRTVPATIAFNRDQWKSVFLTESREEATERYEEWMELMDKQEKEAKGPVDFHLSNNVKSEITKLFRSEVFPKKYAVQWKFLGSILSRLEPNEPIPDVDAELWKDGAKRLLEELTEGNNLRSSKPATISTFAEISGSLGAWAPPKMPMMEEPEEEDEASAAKEGEPQEDAPMGKAAGVDTENDPPPETPLSRGTKRRTGFQREGSQRSSRPKRRASSNQEKNANTGTQLNDLFGDGAKDASFEGSGEVPLSGEKVAIPADMMPSGRAEEGSPEDYDGAVGKGVAGRKILECLCNWGSEFGVMTLFCAALMSSVGALNTSCLVSKKPGSYNPKKAKALTYESLASRAGVKRNKDWTEDQFRQEIFTRYLMVYLLLISLISGSDANSPAKALSTLLEKHGLEMALSDESDGTHVTSLYASAYIYPLIASALAAIGSSTDLLSTYFTSSSPEGYMWKPLFFHRPTKSALLSLPALVAIPMDIKARIEAGCRPWHPSTRMIRTSYHSLKEALEVGYLEPLNVRDAKLLVNILVNLRTEHLTIEEEYTGTGVVRKEPLILKHFRVSQRSLKTLLQKAITPVANLLASGYLSPEASTIAKHTLIRRCQPKIVEISKDAKPFVTAKQLAKMLSETMAEQDADADDSLDL</sequence>
<accession>A0A812LVU6</accession>
<gene>
    <name evidence="2" type="ORF">SNAT2548_LOCUS11917</name>
</gene>
<keyword evidence="3" id="KW-1185">Reference proteome</keyword>
<feature type="compositionally biased region" description="Polar residues" evidence="1">
    <location>
        <begin position="219"/>
        <end position="233"/>
    </location>
</feature>
<name>A0A812LVU6_9DINO</name>
<organism evidence="2 3">
    <name type="scientific">Symbiodinium natans</name>
    <dbReference type="NCBI Taxonomy" id="878477"/>
    <lineage>
        <taxon>Eukaryota</taxon>
        <taxon>Sar</taxon>
        <taxon>Alveolata</taxon>
        <taxon>Dinophyceae</taxon>
        <taxon>Suessiales</taxon>
        <taxon>Symbiodiniaceae</taxon>
        <taxon>Symbiodinium</taxon>
    </lineage>
</organism>
<feature type="region of interest" description="Disordered" evidence="1">
    <location>
        <begin position="142"/>
        <end position="277"/>
    </location>
</feature>
<dbReference type="EMBL" id="CAJNDS010001112">
    <property type="protein sequence ID" value="CAE7247713.1"/>
    <property type="molecule type" value="Genomic_DNA"/>
</dbReference>
<dbReference type="AlphaFoldDB" id="A0A812LVU6"/>
<reference evidence="2" key="1">
    <citation type="submission" date="2021-02" db="EMBL/GenBank/DDBJ databases">
        <authorList>
            <person name="Dougan E. K."/>
            <person name="Rhodes N."/>
            <person name="Thang M."/>
            <person name="Chan C."/>
        </authorList>
    </citation>
    <scope>NUCLEOTIDE SEQUENCE</scope>
</reference>
<evidence type="ECO:0000256" key="1">
    <source>
        <dbReference type="SAM" id="MobiDB-lite"/>
    </source>
</evidence>